<evidence type="ECO:0000256" key="1">
    <source>
        <dbReference type="SAM" id="MobiDB-lite"/>
    </source>
</evidence>
<feature type="region of interest" description="Disordered" evidence="1">
    <location>
        <begin position="107"/>
        <end position="129"/>
    </location>
</feature>
<dbReference type="AlphaFoldDB" id="A0A8K1GHW3"/>
<organism evidence="2 3">
    <name type="scientific">Zosterops borbonicus</name>
    <dbReference type="NCBI Taxonomy" id="364589"/>
    <lineage>
        <taxon>Eukaryota</taxon>
        <taxon>Metazoa</taxon>
        <taxon>Chordata</taxon>
        <taxon>Craniata</taxon>
        <taxon>Vertebrata</taxon>
        <taxon>Euteleostomi</taxon>
        <taxon>Archelosauria</taxon>
        <taxon>Archosauria</taxon>
        <taxon>Dinosauria</taxon>
        <taxon>Saurischia</taxon>
        <taxon>Theropoda</taxon>
        <taxon>Coelurosauria</taxon>
        <taxon>Aves</taxon>
        <taxon>Neognathae</taxon>
        <taxon>Neoaves</taxon>
        <taxon>Telluraves</taxon>
        <taxon>Australaves</taxon>
        <taxon>Passeriformes</taxon>
        <taxon>Sylvioidea</taxon>
        <taxon>Zosteropidae</taxon>
        <taxon>Zosterops</taxon>
    </lineage>
</organism>
<proteinExistence type="predicted"/>
<protein>
    <submittedName>
        <fullName evidence="2">Uncharacterized protein</fullName>
    </submittedName>
</protein>
<evidence type="ECO:0000313" key="2">
    <source>
        <dbReference type="EMBL" id="TRZ19140.1"/>
    </source>
</evidence>
<name>A0A8K1GHW3_9PASS</name>
<dbReference type="Proteomes" id="UP000796761">
    <property type="component" value="Unassembled WGS sequence"/>
</dbReference>
<sequence>MSSVWLLEDFLDIDEYIRGMGTGFSLPYNLDKTARYDPADESQLSGAPSTAVLSQDQGHRGATKSVTPLTELLLVLPIPKGTPRELKRDFGQGHRMTGYLSVQHFTDHGQGKFGNPRTKHSLGTPGETKKSSRAAVVELQLASEYLITLEEKHFLGMEAGIGNKGECGLISAREVRQKAPPEDRLVKLSTVGMASLVSKWSLD</sequence>
<feature type="compositionally biased region" description="Polar residues" evidence="1">
    <location>
        <begin position="42"/>
        <end position="56"/>
    </location>
</feature>
<keyword evidence="3" id="KW-1185">Reference proteome</keyword>
<evidence type="ECO:0000313" key="3">
    <source>
        <dbReference type="Proteomes" id="UP000796761"/>
    </source>
</evidence>
<accession>A0A8K1GHW3</accession>
<dbReference type="EMBL" id="SWJQ01000195">
    <property type="protein sequence ID" value="TRZ19140.1"/>
    <property type="molecule type" value="Genomic_DNA"/>
</dbReference>
<feature type="region of interest" description="Disordered" evidence="1">
    <location>
        <begin position="39"/>
        <end position="62"/>
    </location>
</feature>
<comment type="caution">
    <text evidence="2">The sequence shown here is derived from an EMBL/GenBank/DDBJ whole genome shotgun (WGS) entry which is preliminary data.</text>
</comment>
<reference evidence="2" key="1">
    <citation type="submission" date="2019-04" db="EMBL/GenBank/DDBJ databases">
        <title>Genome assembly of Zosterops borbonicus 15179.</title>
        <authorList>
            <person name="Leroy T."/>
            <person name="Anselmetti Y."/>
            <person name="Tilak M.-K."/>
            <person name="Nabholz B."/>
        </authorList>
    </citation>
    <scope>NUCLEOTIDE SEQUENCE</scope>
    <source>
        <strain evidence="2">HGM_15179</strain>
        <tissue evidence="2">Muscle</tissue>
    </source>
</reference>
<gene>
    <name evidence="2" type="ORF">HGM15179_007979</name>
</gene>